<dbReference type="EMBL" id="JARBHB010000015">
    <property type="protein sequence ID" value="KAJ8868088.1"/>
    <property type="molecule type" value="Genomic_DNA"/>
</dbReference>
<reference evidence="1 2" key="1">
    <citation type="submission" date="2023-02" db="EMBL/GenBank/DDBJ databases">
        <title>LHISI_Scaffold_Assembly.</title>
        <authorList>
            <person name="Stuart O.P."/>
            <person name="Cleave R."/>
            <person name="Magrath M.J.L."/>
            <person name="Mikheyev A.S."/>
        </authorList>
    </citation>
    <scope>NUCLEOTIDE SEQUENCE [LARGE SCALE GENOMIC DNA]</scope>
    <source>
        <strain evidence="1">Daus_M_001</strain>
        <tissue evidence="1">Leg muscle</tissue>
    </source>
</reference>
<gene>
    <name evidence="1" type="ORF">PR048_031897</name>
</gene>
<dbReference type="Proteomes" id="UP001159363">
    <property type="component" value="Chromosome 14"/>
</dbReference>
<keyword evidence="2" id="KW-1185">Reference proteome</keyword>
<organism evidence="1 2">
    <name type="scientific">Dryococelus australis</name>
    <dbReference type="NCBI Taxonomy" id="614101"/>
    <lineage>
        <taxon>Eukaryota</taxon>
        <taxon>Metazoa</taxon>
        <taxon>Ecdysozoa</taxon>
        <taxon>Arthropoda</taxon>
        <taxon>Hexapoda</taxon>
        <taxon>Insecta</taxon>
        <taxon>Pterygota</taxon>
        <taxon>Neoptera</taxon>
        <taxon>Polyneoptera</taxon>
        <taxon>Phasmatodea</taxon>
        <taxon>Verophasmatodea</taxon>
        <taxon>Anareolatae</taxon>
        <taxon>Phasmatidae</taxon>
        <taxon>Eurycanthinae</taxon>
        <taxon>Dryococelus</taxon>
    </lineage>
</organism>
<accession>A0ABQ9G6L6</accession>
<evidence type="ECO:0000313" key="1">
    <source>
        <dbReference type="EMBL" id="KAJ8868088.1"/>
    </source>
</evidence>
<name>A0ABQ9G6L6_9NEOP</name>
<protein>
    <submittedName>
        <fullName evidence="1">Uncharacterized protein</fullName>
    </submittedName>
</protein>
<comment type="caution">
    <text evidence="1">The sequence shown here is derived from an EMBL/GenBank/DDBJ whole genome shotgun (WGS) entry which is preliminary data.</text>
</comment>
<proteinExistence type="predicted"/>
<sequence>MMNNSNYFETDKCQTSYIKSHKSQCKCDRHSTRDLFATDDRGRDIFWYVMSIHRFEILLANLWFDNTDYRN</sequence>
<evidence type="ECO:0000313" key="2">
    <source>
        <dbReference type="Proteomes" id="UP001159363"/>
    </source>
</evidence>